<dbReference type="InterPro" id="IPR004732">
    <property type="entry name" value="Transaldolase_2"/>
</dbReference>
<dbReference type="EMBL" id="KM017070">
    <property type="protein sequence ID" value="AJW29252.1"/>
    <property type="molecule type" value="Genomic_DNA"/>
</dbReference>
<comment type="catalytic activity">
    <reaction evidence="12">
        <text>alpha-D-glucose 6-phosphate = beta-D-fructose 6-phosphate</text>
        <dbReference type="Rhea" id="RHEA:11816"/>
        <dbReference type="ChEBI" id="CHEBI:57634"/>
        <dbReference type="ChEBI" id="CHEBI:58225"/>
        <dbReference type="EC" id="5.3.1.9"/>
    </reaction>
</comment>
<dbReference type="CDD" id="cd05015">
    <property type="entry name" value="SIS_PGI_1"/>
    <property type="match status" value="1"/>
</dbReference>
<comment type="catalytic activity">
    <reaction evidence="10 11">
        <text>D-sedoheptulose 7-phosphate + D-glyceraldehyde 3-phosphate = D-erythrose 4-phosphate + beta-D-fructose 6-phosphate</text>
        <dbReference type="Rhea" id="RHEA:17053"/>
        <dbReference type="ChEBI" id="CHEBI:16897"/>
        <dbReference type="ChEBI" id="CHEBI:57483"/>
        <dbReference type="ChEBI" id="CHEBI:57634"/>
        <dbReference type="ChEBI" id="CHEBI:59776"/>
        <dbReference type="EC" id="2.2.1.2"/>
    </reaction>
</comment>
<dbReference type="InterPro" id="IPR035476">
    <property type="entry name" value="SIS_PGI_1"/>
</dbReference>
<evidence type="ECO:0000256" key="2">
    <source>
        <dbReference type="ARBA" id="ARBA00004496"/>
    </source>
</evidence>
<accession>A0A0D4ZYC1</accession>
<evidence type="ECO:0000313" key="13">
    <source>
        <dbReference type="EMBL" id="AJW29252.1"/>
    </source>
</evidence>
<dbReference type="PANTHER" id="PTHR10683">
    <property type="entry name" value="TRANSALDOLASE"/>
    <property type="match status" value="1"/>
</dbReference>
<keyword evidence="7 11" id="KW-0808">Transferase</keyword>
<dbReference type="GO" id="GO:0004801">
    <property type="term" value="F:transaldolase activity"/>
    <property type="evidence" value="ECO:0007669"/>
    <property type="project" value="UniProtKB-UniRule"/>
</dbReference>
<dbReference type="GO" id="GO:0005737">
    <property type="term" value="C:cytoplasm"/>
    <property type="evidence" value="ECO:0007669"/>
    <property type="project" value="UniProtKB-SubCell"/>
</dbReference>
<keyword evidence="8 11" id="KW-0570">Pentose shunt</keyword>
<dbReference type="NCBIfam" id="TIGR00876">
    <property type="entry name" value="tal_mycobact"/>
    <property type="match status" value="1"/>
</dbReference>
<evidence type="ECO:0000256" key="10">
    <source>
        <dbReference type="ARBA" id="ARBA00048810"/>
    </source>
</evidence>
<dbReference type="GO" id="GO:0004347">
    <property type="term" value="F:glucose-6-phosphate isomerase activity"/>
    <property type="evidence" value="ECO:0007669"/>
    <property type="project" value="UniProtKB-EC"/>
</dbReference>
<dbReference type="InterPro" id="IPR001585">
    <property type="entry name" value="TAL/FSA"/>
</dbReference>
<keyword evidence="6 11" id="KW-0963">Cytoplasm</keyword>
<dbReference type="GO" id="GO:0006096">
    <property type="term" value="P:glycolytic process"/>
    <property type="evidence" value="ECO:0007669"/>
    <property type="project" value="UniProtKB-UniPathway"/>
</dbReference>
<dbReference type="GO" id="GO:0006098">
    <property type="term" value="P:pentose-phosphate shunt"/>
    <property type="evidence" value="ECO:0007669"/>
    <property type="project" value="UniProtKB-UniRule"/>
</dbReference>
<dbReference type="CDD" id="cd00955">
    <property type="entry name" value="Transaldolase_like"/>
    <property type="match status" value="1"/>
</dbReference>
<evidence type="ECO:0000256" key="3">
    <source>
        <dbReference type="ARBA" id="ARBA00004857"/>
    </source>
</evidence>
<dbReference type="InterPro" id="IPR046348">
    <property type="entry name" value="SIS_dom_sf"/>
</dbReference>
<dbReference type="GO" id="GO:0097367">
    <property type="term" value="F:carbohydrate derivative binding"/>
    <property type="evidence" value="ECO:0007669"/>
    <property type="project" value="InterPro"/>
</dbReference>
<keyword evidence="12" id="KW-0324">Glycolysis</keyword>
<evidence type="ECO:0000256" key="4">
    <source>
        <dbReference type="ARBA" id="ARBA00008426"/>
    </source>
</evidence>
<evidence type="ECO:0000256" key="9">
    <source>
        <dbReference type="ARBA" id="ARBA00023270"/>
    </source>
</evidence>
<evidence type="ECO:0000256" key="8">
    <source>
        <dbReference type="ARBA" id="ARBA00023126"/>
    </source>
</evidence>
<dbReference type="EC" id="2.2.1.2" evidence="5 11"/>
<dbReference type="PRINTS" id="PR00662">
    <property type="entry name" value="G6PISOMERASE"/>
</dbReference>
<dbReference type="Pfam" id="PF00342">
    <property type="entry name" value="PGI"/>
    <property type="match status" value="1"/>
</dbReference>
<geneLocation type="plasmid" evidence="13">
    <name>201</name>
</geneLocation>
<dbReference type="InterPro" id="IPR013785">
    <property type="entry name" value="Aldolase_TIM"/>
</dbReference>
<gene>
    <name evidence="11" type="primary">tal</name>
    <name evidence="13" type="ORF">plasmid201_064</name>
</gene>
<dbReference type="SUPFAM" id="SSF51569">
    <property type="entry name" value="Aldolase"/>
    <property type="match status" value="1"/>
</dbReference>
<organism evidence="13">
    <name type="scientific">Sphingomonas sp. NS2</name>
    <dbReference type="NCBI Taxonomy" id="908605"/>
    <lineage>
        <taxon>Bacteria</taxon>
        <taxon>Pseudomonadati</taxon>
        <taxon>Pseudomonadota</taxon>
        <taxon>Alphaproteobacteria</taxon>
        <taxon>Sphingomonadales</taxon>
        <taxon>Sphingomonadaceae</taxon>
        <taxon>Sphingomonas</taxon>
    </lineage>
</organism>
<keyword evidence="9 11" id="KW-0704">Schiff base</keyword>
<dbReference type="PROSITE" id="PS00958">
    <property type="entry name" value="TRANSALDOLASE_2"/>
    <property type="match status" value="1"/>
</dbReference>
<evidence type="ECO:0000256" key="1">
    <source>
        <dbReference type="ARBA" id="ARBA00003518"/>
    </source>
</evidence>
<evidence type="ECO:0000256" key="6">
    <source>
        <dbReference type="ARBA" id="ARBA00022490"/>
    </source>
</evidence>
<keyword evidence="12" id="KW-0312">Gluconeogenesis</keyword>
<proteinExistence type="inferred from homology"/>
<keyword evidence="12 13" id="KW-0413">Isomerase</keyword>
<evidence type="ECO:0000256" key="7">
    <source>
        <dbReference type="ARBA" id="ARBA00022679"/>
    </source>
</evidence>
<sequence>MTNRLRSLEAEGQAVWLDFLDRRLLAGGGLTRLIEDDGVTGLTSNPSIFEKAIGHGRDYDEEIAAVLDDGGATISQIYEHLAITDIQAAADALRPVYDRLNGADGFASIEVSPFLAHSTQGTIDEARRLWAAIDRPNLMVKVPGTREGVPAIRALTAAGINVNITLLFARDMYAAVAEAFIAGLEDRVARGDDITGISSVASFFVSRIDTRIDATIDARRKAGDAEANALAALRGKVAIANAQLAYQYYLELMASTRWQGLAKKGARSQRLLWASTGTKDPSFSDVLYVERLIGRDTINTMPPNTIAAFLDHGVTSQSLTTDIDDARVILAEADRLGLDLAGVTAALVVDGIDKFSDAADALFEAIARARSEMLDGTINRLEASLPEPLRGLVDTTLERAGAEHWSRRLWSEDATLWTEADENRWLGWLRAGRGEAVDRDALATFAAETRRYDDIVLLGMGGSSLGAEVISRVLGRAPGHPKLHVLDTTDPGQIQTVAAAIDPAKTLFIVSSKSGTTMEPDLLRGFFREQVERAVGEGEAGPHFVAITDPGSALEKRARAARFEHIFAGDPQIGGRYSVLSPFGLVPAAAIGVDVPALLSASCVMADSCGGDVPPAVNSGIRLGVIIGEAAKAGRNKLTILASARMTPFGAWLEQLLAESTGKHGTGVIPVDLEPIGTPDAYGQDRLFVHLRLIGDEDAALDGRVAALEAAGQPVVRIGITERLQIGQEFFRWEIATAVVGAVLGINPFDQPDVEAAKVKARALVDSYERTGSVAPQTPIVRAGTLSFFANRPAEDAVTLLKAHFHALGSGGYAAFLAYIERSDSHELALSQMRVMVRDALRVATVAGFGPRFLHSTGQAYKGGPAGGVFLILTRDADPDLAIPDHRASFGTVQLAQALGDIEVLAERGRRWLRVHIHGAEAEGLAELGRLIAAALA</sequence>
<dbReference type="UniPathway" id="UPA00115">
    <property type="reaction ID" value="UER00414"/>
</dbReference>
<reference evidence="13" key="1">
    <citation type="submission" date="2014-06" db="EMBL/GenBank/DDBJ databases">
        <title>Molecular and ecological studies on carbamate pesticide degrading bacteria isolated from agricultural soils.</title>
        <authorList>
            <person name="Kim D.-U."/>
            <person name="Ka J.-O."/>
        </authorList>
    </citation>
    <scope>NUCLEOTIDE SEQUENCE</scope>
    <source>
        <strain evidence="13">NS2</strain>
        <plasmid evidence="13">201</plasmid>
    </source>
</reference>
<dbReference type="Gene3D" id="3.40.50.10490">
    <property type="entry name" value="Glucose-6-phosphate isomerase like protein, domain 1"/>
    <property type="match status" value="3"/>
</dbReference>
<feature type="active site" description="Schiff-base intermediate with substrate" evidence="11">
    <location>
        <position position="141"/>
    </location>
</feature>
<protein>
    <recommendedName>
        <fullName evidence="5 11">Transaldolase</fullName>
        <ecNumber evidence="5 11">2.2.1.2</ecNumber>
    </recommendedName>
</protein>
<comment type="similarity">
    <text evidence="12">Belongs to the GPI family.</text>
</comment>
<dbReference type="UniPathway" id="UPA00109">
    <property type="reaction ID" value="UER00181"/>
</dbReference>
<dbReference type="Pfam" id="PF00923">
    <property type="entry name" value="TAL_FSA"/>
    <property type="match status" value="1"/>
</dbReference>
<keyword evidence="13" id="KW-0614">Plasmid</keyword>
<dbReference type="PANTHER" id="PTHR10683:SF31">
    <property type="entry name" value="TRANSALDOLASE"/>
    <property type="match status" value="1"/>
</dbReference>
<comment type="function">
    <text evidence="1 11">Transaldolase is important for the balance of metabolites in the pentose-phosphate pathway.</text>
</comment>
<comment type="pathway">
    <text evidence="12">Carbohydrate degradation; glycolysis; D-glyceraldehyde 3-phosphate and glycerone phosphate from D-glucose: step 2/4.</text>
</comment>
<evidence type="ECO:0000256" key="12">
    <source>
        <dbReference type="RuleBase" id="RU000612"/>
    </source>
</evidence>
<dbReference type="InterPro" id="IPR018225">
    <property type="entry name" value="Transaldolase_AS"/>
</dbReference>
<dbReference type="InterPro" id="IPR001672">
    <property type="entry name" value="G6P_Isomerase"/>
</dbReference>
<comment type="pathway">
    <text evidence="3 11">Carbohydrate degradation; pentose phosphate pathway; D-glyceraldehyde 3-phosphate and beta-D-fructose 6-phosphate from D-ribose 5-phosphate and D-xylulose 5-phosphate (non-oxidative stage): step 2/3.</text>
</comment>
<dbReference type="GO" id="GO:0006094">
    <property type="term" value="P:gluconeogenesis"/>
    <property type="evidence" value="ECO:0007669"/>
    <property type="project" value="UniProtKB-KW"/>
</dbReference>
<dbReference type="NCBIfam" id="NF007080">
    <property type="entry name" value="PRK09533.1"/>
    <property type="match status" value="1"/>
</dbReference>
<dbReference type="Gene3D" id="3.20.20.70">
    <property type="entry name" value="Aldolase class I"/>
    <property type="match status" value="1"/>
</dbReference>
<comment type="similarity">
    <text evidence="4 11">Belongs to the transaldolase family. Type 2 subfamily.</text>
</comment>
<dbReference type="PROSITE" id="PS51463">
    <property type="entry name" value="P_GLUCOSE_ISOMERASE_3"/>
    <property type="match status" value="1"/>
</dbReference>
<dbReference type="SUPFAM" id="SSF53697">
    <property type="entry name" value="SIS domain"/>
    <property type="match status" value="1"/>
</dbReference>
<dbReference type="AlphaFoldDB" id="A0A0D4ZYC1"/>
<dbReference type="HAMAP" id="MF_00493">
    <property type="entry name" value="Transaldolase_2"/>
    <property type="match status" value="1"/>
</dbReference>
<dbReference type="NCBIfam" id="NF002881">
    <property type="entry name" value="PRK03343.1"/>
    <property type="match status" value="1"/>
</dbReference>
<evidence type="ECO:0000256" key="5">
    <source>
        <dbReference type="ARBA" id="ARBA00013151"/>
    </source>
</evidence>
<evidence type="ECO:0000256" key="11">
    <source>
        <dbReference type="HAMAP-Rule" id="MF_00493"/>
    </source>
</evidence>
<name>A0A0D4ZYC1_9SPHN</name>
<comment type="subcellular location">
    <subcellularLocation>
        <location evidence="2 11">Cytoplasm</location>
    </subcellularLocation>
</comment>